<gene>
    <name evidence="1" type="ORF">F0U60_45235</name>
</gene>
<sequence>MSHQEDLSTPHRDSAPMVALRGAVLALIVLASCAWSPPALGAARSSSPALTSEGRAVTFPLEVLGANGTLKSITVSLPEKERQLPVALWLQVHGLSYEGKASIRFNKGKWFPLSNSTVFVEGLGKSYGGIGGAFATLPLRINVPVGALVPGKNQIDFRFNKTDGRSIGFRVLKLNFLRADDSQVFAESQFTQEDPNTWQPPFRDAASIAEGAALWRNATLVQSSTNRVKIQAHCMDCHTWDGRDLKYFNYSNHAIIERSKFHGLTEAQGKKIASYIRTLKGIPNPGRPWNPPYQPGPRVGRQPVEHWAAGAGIDQVLEKDRDIFAYIFPGFPRQIDKEAVLTTGNLNTRTTPITLQLPDWNHWLPTIHPKDAWGKDFTHHDAYTCYNGESGCRFHHSMRERARQVKADGYKTYNAKLYHASLQWTHALYQFLSPRYPSVHSKKPYSREVAYNQKIYSTALWGMVKMWEIMQEFGLEGHQKQLFPTSREEWGWMNNYSFDTSPHLLGLTRDKTGIGNNTPLMFVYFSAAWYQLALVLYHGNHSDGAGRNGQRPIDWPYVYGFLAELQNSPPHHVPGNGLLTLWLVKGMQVSDNSIGLDIQGSSSGWSPKTVVDLTKLVAPGYMKGWAETSPEERKAIMEALLSSWWDKTRGYQRSAWLKSKTVASNAKVALTKEVITGKYEGSLGDKLWYMLPHFRHHGVSQKLVNQIADWAQSIWTQQDWDKVKTAGCWPHQHFYVCCTELPEGSKCPVK</sequence>
<dbReference type="RefSeq" id="WP_395809727.1">
    <property type="nucleotide sequence ID" value="NZ_CP043494.1"/>
</dbReference>
<accession>A0ABY9X567</accession>
<dbReference type="SUPFAM" id="SSF46626">
    <property type="entry name" value="Cytochrome c"/>
    <property type="match status" value="1"/>
</dbReference>
<dbReference type="Proteomes" id="UP001611383">
    <property type="component" value="Chromosome"/>
</dbReference>
<evidence type="ECO:0000313" key="2">
    <source>
        <dbReference type="Proteomes" id="UP001611383"/>
    </source>
</evidence>
<evidence type="ECO:0008006" key="3">
    <source>
        <dbReference type="Google" id="ProtNLM"/>
    </source>
</evidence>
<proteinExistence type="predicted"/>
<keyword evidence="2" id="KW-1185">Reference proteome</keyword>
<reference evidence="1 2" key="1">
    <citation type="submission" date="2019-08" db="EMBL/GenBank/DDBJ databases">
        <title>Archangium and Cystobacter genomes.</title>
        <authorList>
            <person name="Chen I.-C.K."/>
            <person name="Wielgoss S."/>
        </authorList>
    </citation>
    <scope>NUCLEOTIDE SEQUENCE [LARGE SCALE GENOMIC DNA]</scope>
    <source>
        <strain evidence="1 2">Cbm 6</strain>
    </source>
</reference>
<protein>
    <recommendedName>
        <fullName evidence="3">Cytochrome c domain-containing protein</fullName>
    </recommendedName>
</protein>
<evidence type="ECO:0000313" key="1">
    <source>
        <dbReference type="EMBL" id="WNG50537.1"/>
    </source>
</evidence>
<organism evidence="1 2">
    <name type="scientific">Archangium minus</name>
    <dbReference type="NCBI Taxonomy" id="83450"/>
    <lineage>
        <taxon>Bacteria</taxon>
        <taxon>Pseudomonadati</taxon>
        <taxon>Myxococcota</taxon>
        <taxon>Myxococcia</taxon>
        <taxon>Myxococcales</taxon>
        <taxon>Cystobacterineae</taxon>
        <taxon>Archangiaceae</taxon>
        <taxon>Archangium</taxon>
    </lineage>
</organism>
<name>A0ABY9X567_9BACT</name>
<dbReference type="InterPro" id="IPR036909">
    <property type="entry name" value="Cyt_c-like_dom_sf"/>
</dbReference>
<dbReference type="EMBL" id="CP043494">
    <property type="protein sequence ID" value="WNG50537.1"/>
    <property type="molecule type" value="Genomic_DNA"/>
</dbReference>